<gene>
    <name evidence="1" type="ORF">UFOPK4371_00753</name>
</gene>
<proteinExistence type="predicted"/>
<reference evidence="1" key="1">
    <citation type="submission" date="2020-05" db="EMBL/GenBank/DDBJ databases">
        <authorList>
            <person name="Chiriac C."/>
            <person name="Salcher M."/>
            <person name="Ghai R."/>
            <person name="Kavagutti S V."/>
        </authorList>
    </citation>
    <scope>NUCLEOTIDE SEQUENCE</scope>
</reference>
<dbReference type="AlphaFoldDB" id="A0A6J7VC43"/>
<organism evidence="1">
    <name type="scientific">freshwater metagenome</name>
    <dbReference type="NCBI Taxonomy" id="449393"/>
    <lineage>
        <taxon>unclassified sequences</taxon>
        <taxon>metagenomes</taxon>
        <taxon>ecological metagenomes</taxon>
    </lineage>
</organism>
<evidence type="ECO:0000313" key="1">
    <source>
        <dbReference type="EMBL" id="CAB5076484.1"/>
    </source>
</evidence>
<protein>
    <submittedName>
        <fullName evidence="1">Unannotated protein</fullName>
    </submittedName>
</protein>
<dbReference type="EMBL" id="CAFBRD010000030">
    <property type="protein sequence ID" value="CAB5076484.1"/>
    <property type="molecule type" value="Genomic_DNA"/>
</dbReference>
<accession>A0A6J7VC43</accession>
<sequence length="76" mass="8237">MERECTLDTNTETHFADGEGFMDSTALTADDSALEELHALTSSFDHSDVDFERVAGAELRHVVAEALGVDEVDGVH</sequence>
<name>A0A6J7VC43_9ZZZZ</name>